<name>A0AB73LLH3_9LEPT</name>
<accession>A0AB73LLH3</accession>
<dbReference type="InterPro" id="IPR013815">
    <property type="entry name" value="ATP_grasp_subdomain_1"/>
</dbReference>
<dbReference type="PANTHER" id="PTHR43585:SF2">
    <property type="entry name" value="ATP-GRASP ENZYME FSQD"/>
    <property type="match status" value="1"/>
</dbReference>
<evidence type="ECO:0000256" key="2">
    <source>
        <dbReference type="ARBA" id="ARBA00022741"/>
    </source>
</evidence>
<dbReference type="PANTHER" id="PTHR43585">
    <property type="entry name" value="FUMIPYRROLE BIOSYNTHESIS PROTEIN C"/>
    <property type="match status" value="1"/>
</dbReference>
<dbReference type="InterPro" id="IPR016185">
    <property type="entry name" value="PreATP-grasp_dom_sf"/>
</dbReference>
<dbReference type="InterPro" id="IPR011761">
    <property type="entry name" value="ATP-grasp"/>
</dbReference>
<proteinExistence type="predicted"/>
<dbReference type="GO" id="GO:0046872">
    <property type="term" value="F:metal ion binding"/>
    <property type="evidence" value="ECO:0007669"/>
    <property type="project" value="InterPro"/>
</dbReference>
<dbReference type="Gene3D" id="3.30.1490.20">
    <property type="entry name" value="ATP-grasp fold, A domain"/>
    <property type="match status" value="1"/>
</dbReference>
<reference evidence="6 7" key="1">
    <citation type="submission" date="2017-01" db="EMBL/GenBank/DDBJ databases">
        <title>Comparative genomic analysis of Brazilian Leptospira santarosai.</title>
        <authorList>
            <person name="Moreno L.Z."/>
            <person name="Miraglia F."/>
            <person name="Kremer F.S."/>
            <person name="Eslabao M.R."/>
            <person name="Lilenbaum W."/>
            <person name="Dellagostin O.A."/>
            <person name="Moreno A.M."/>
        </authorList>
    </citation>
    <scope>NUCLEOTIDE SEQUENCE [LARGE SCALE GENOMIC DNA]</scope>
    <source>
        <strain evidence="6 7">M52/8-19</strain>
    </source>
</reference>
<protein>
    <submittedName>
        <fullName evidence="6">ABC transporter permease</fullName>
    </submittedName>
</protein>
<dbReference type="Pfam" id="PF13535">
    <property type="entry name" value="ATP-grasp_4"/>
    <property type="match status" value="1"/>
</dbReference>
<keyword evidence="3 4" id="KW-0067">ATP-binding</keyword>
<organism evidence="6 7">
    <name type="scientific">Leptospira santarosai</name>
    <dbReference type="NCBI Taxonomy" id="28183"/>
    <lineage>
        <taxon>Bacteria</taxon>
        <taxon>Pseudomonadati</taxon>
        <taxon>Spirochaetota</taxon>
        <taxon>Spirochaetia</taxon>
        <taxon>Leptospirales</taxon>
        <taxon>Leptospiraceae</taxon>
        <taxon>Leptospira</taxon>
    </lineage>
</organism>
<evidence type="ECO:0000313" key="6">
    <source>
        <dbReference type="EMBL" id="ONF91997.1"/>
    </source>
</evidence>
<evidence type="ECO:0000256" key="3">
    <source>
        <dbReference type="ARBA" id="ARBA00022840"/>
    </source>
</evidence>
<dbReference type="GO" id="GO:0005524">
    <property type="term" value="F:ATP binding"/>
    <property type="evidence" value="ECO:0007669"/>
    <property type="project" value="UniProtKB-UniRule"/>
</dbReference>
<dbReference type="EMBL" id="MTSU01000015">
    <property type="protein sequence ID" value="ONF91997.1"/>
    <property type="molecule type" value="Genomic_DNA"/>
</dbReference>
<dbReference type="RefSeq" id="WP_004477909.1">
    <property type="nucleotide sequence ID" value="NZ_JASEXA010000104.1"/>
</dbReference>
<gene>
    <name evidence="6" type="ORF">BWD14_14880</name>
</gene>
<dbReference type="InterPro" id="IPR052032">
    <property type="entry name" value="ATP-dep_AA_Ligase"/>
</dbReference>
<dbReference type="SUPFAM" id="SSF52440">
    <property type="entry name" value="PreATP-grasp domain"/>
    <property type="match status" value="1"/>
</dbReference>
<keyword evidence="2 4" id="KW-0547">Nucleotide-binding</keyword>
<evidence type="ECO:0000256" key="4">
    <source>
        <dbReference type="PROSITE-ProRule" id="PRU00409"/>
    </source>
</evidence>
<comment type="caution">
    <text evidence="6">The sequence shown here is derived from an EMBL/GenBank/DDBJ whole genome shotgun (WGS) entry which is preliminary data.</text>
</comment>
<dbReference type="GO" id="GO:0016874">
    <property type="term" value="F:ligase activity"/>
    <property type="evidence" value="ECO:0007669"/>
    <property type="project" value="UniProtKB-KW"/>
</dbReference>
<keyword evidence="1" id="KW-0436">Ligase</keyword>
<feature type="domain" description="ATP-grasp" evidence="5">
    <location>
        <begin position="107"/>
        <end position="301"/>
    </location>
</feature>
<dbReference type="Gene3D" id="3.30.470.20">
    <property type="entry name" value="ATP-grasp fold, B domain"/>
    <property type="match status" value="1"/>
</dbReference>
<evidence type="ECO:0000313" key="7">
    <source>
        <dbReference type="Proteomes" id="UP000189337"/>
    </source>
</evidence>
<dbReference type="SUPFAM" id="SSF56059">
    <property type="entry name" value="Glutathione synthetase ATP-binding domain-like"/>
    <property type="match status" value="1"/>
</dbReference>
<dbReference type="Gene3D" id="3.40.50.20">
    <property type="match status" value="1"/>
</dbReference>
<dbReference type="PROSITE" id="PS50975">
    <property type="entry name" value="ATP_GRASP"/>
    <property type="match status" value="1"/>
</dbReference>
<sequence>MKKILVIGSGWEQYELIRTIKEAGNQIIATHPFINAEGFQLADHYYVKDSRDIAAHIKIATAHKVDAIVSDNCDYSLYTASIVASKIKVPFNTIESALYSNDKFRQREQCGKFNIQQPKFSKVRSIKDLVESARNIGLPVIIKPVDSRGTFGVTIVKDEAELEVAFYDAIDNSPSRTLICEKFIDGILVTVDGFCFKDKHRSLAVASRRFEKGPKPVTKEIVYPAEFSNKLNEKLLRNHELVVSGLGYHFGHSHGEYIVTNAEEIFLVECANRGGGVYTSSVIVPLLTDINLNQLLLDQCLGIDDFIPPEKMNGYMNRSAILTFLDFEVGQVIEDINIQEMRNMDYAVRFRSIYEKNDMVESIENCASRHSILVIQGENLEDSFNNLNKFKECLKVKYYKRYD</sequence>
<evidence type="ECO:0000256" key="1">
    <source>
        <dbReference type="ARBA" id="ARBA00022598"/>
    </source>
</evidence>
<evidence type="ECO:0000259" key="5">
    <source>
        <dbReference type="PROSITE" id="PS50975"/>
    </source>
</evidence>
<dbReference type="Proteomes" id="UP000189337">
    <property type="component" value="Unassembled WGS sequence"/>
</dbReference>
<dbReference type="AlphaFoldDB" id="A0AB73LLH3"/>